<feature type="domain" description="Peptidase C39-like" evidence="2">
    <location>
        <begin position="80"/>
        <end position="213"/>
    </location>
</feature>
<dbReference type="InterPro" id="IPR039564">
    <property type="entry name" value="Peptidase_C39-like"/>
</dbReference>
<accession>A0ABS4CLN9</accession>
<evidence type="ECO:0000256" key="1">
    <source>
        <dbReference type="SAM" id="MobiDB-lite"/>
    </source>
</evidence>
<evidence type="ECO:0000313" key="4">
    <source>
        <dbReference type="Proteomes" id="UP000673375"/>
    </source>
</evidence>
<dbReference type="EMBL" id="JAEDXU010000004">
    <property type="protein sequence ID" value="MBP1046689.1"/>
    <property type="molecule type" value="Genomic_DNA"/>
</dbReference>
<organism evidence="3 4">
    <name type="scientific">Enterococcus larvae</name>
    <dbReference type="NCBI Taxonomy" id="2794352"/>
    <lineage>
        <taxon>Bacteria</taxon>
        <taxon>Bacillati</taxon>
        <taxon>Bacillota</taxon>
        <taxon>Bacilli</taxon>
        <taxon>Lactobacillales</taxon>
        <taxon>Enterococcaceae</taxon>
        <taxon>Enterococcus</taxon>
    </lineage>
</organism>
<comment type="caution">
    <text evidence="3">The sequence shown here is derived from an EMBL/GenBank/DDBJ whole genome shotgun (WGS) entry which is preliminary data.</text>
</comment>
<evidence type="ECO:0000313" key="3">
    <source>
        <dbReference type="EMBL" id="MBP1046689.1"/>
    </source>
</evidence>
<keyword evidence="4" id="KW-1185">Reference proteome</keyword>
<dbReference type="Gene3D" id="3.90.70.10">
    <property type="entry name" value="Cysteine proteinases"/>
    <property type="match status" value="1"/>
</dbReference>
<proteinExistence type="predicted"/>
<protein>
    <submittedName>
        <fullName evidence="3">C39 family peptidase</fullName>
    </submittedName>
</protein>
<feature type="region of interest" description="Disordered" evidence="1">
    <location>
        <begin position="36"/>
        <end position="58"/>
    </location>
</feature>
<sequence length="242" mass="26775">MNPKKLIIGLLVAAALVGALLGKVAPMDAGFSSLFKEKEPAEQKTKTTESTSQPEPEVQLSYVEQVNQDIQQDKFAGRIKVPLQLQTDERWKATPYGTGENNTLEKNGCAIVSLSMVASYLDGVEVLPQAVLDWSQDNYFVEGQGTNWTIFGDFATVKGYLFEEVLDITAVESHLSQGHPVIISVQPGKFTETGHIMVLTGYSDGKFWLNDPNDSEEKGHSKTQYTAEELTSEAMNYWAIYK</sequence>
<name>A0ABS4CLN9_9ENTE</name>
<dbReference type="Proteomes" id="UP000673375">
    <property type="component" value="Unassembled WGS sequence"/>
</dbReference>
<dbReference type="Pfam" id="PF13529">
    <property type="entry name" value="Peptidase_C39_2"/>
    <property type="match status" value="1"/>
</dbReference>
<evidence type="ECO:0000259" key="2">
    <source>
        <dbReference type="Pfam" id="PF13529"/>
    </source>
</evidence>
<feature type="compositionally biased region" description="Basic and acidic residues" evidence="1">
    <location>
        <begin position="36"/>
        <end position="47"/>
    </location>
</feature>
<gene>
    <name evidence="3" type="ORF">I6N96_10345</name>
</gene>
<dbReference type="RefSeq" id="WP_209557498.1">
    <property type="nucleotide sequence ID" value="NZ_JAEDXU010000004.1"/>
</dbReference>
<reference evidence="3 4" key="1">
    <citation type="submission" date="2020-12" db="EMBL/GenBank/DDBJ databases">
        <title>Vagococcus allomyrinae sp. nov. and Enterococcus lavae sp. nov., isolated from the larvae of Allomyrina dichotoma.</title>
        <authorList>
            <person name="Lee S.D."/>
        </authorList>
    </citation>
    <scope>NUCLEOTIDE SEQUENCE [LARGE SCALE GENOMIC DNA]</scope>
    <source>
        <strain evidence="3 4">BWM-S5</strain>
    </source>
</reference>